<dbReference type="Gene3D" id="2.160.10.10">
    <property type="entry name" value="Hexapeptide repeat proteins"/>
    <property type="match status" value="1"/>
</dbReference>
<dbReference type="SUPFAM" id="SSF53448">
    <property type="entry name" value="Nucleotide-diphospho-sugar transferases"/>
    <property type="match status" value="1"/>
</dbReference>
<dbReference type="InterPro" id="IPR029044">
    <property type="entry name" value="Nucleotide-diphossugar_trans"/>
</dbReference>
<dbReference type="OrthoDB" id="9801899at2"/>
<dbReference type="GO" id="GO:0016779">
    <property type="term" value="F:nucleotidyltransferase activity"/>
    <property type="evidence" value="ECO:0007669"/>
    <property type="project" value="UniProtKB-KW"/>
</dbReference>
<evidence type="ECO:0000256" key="1">
    <source>
        <dbReference type="ARBA" id="ARBA00007274"/>
    </source>
</evidence>
<dbReference type="PANTHER" id="PTHR22572">
    <property type="entry name" value="SUGAR-1-PHOSPHATE GUANYL TRANSFERASE"/>
    <property type="match status" value="1"/>
</dbReference>
<dbReference type="Pfam" id="PF00483">
    <property type="entry name" value="NTP_transferase"/>
    <property type="match status" value="1"/>
</dbReference>
<dbReference type="SUPFAM" id="SSF51161">
    <property type="entry name" value="Trimeric LpxA-like enzymes"/>
    <property type="match status" value="1"/>
</dbReference>
<comment type="similarity">
    <text evidence="1">Belongs to the transferase hexapeptide repeat family.</text>
</comment>
<evidence type="ECO:0000259" key="2">
    <source>
        <dbReference type="Pfam" id="PF00483"/>
    </source>
</evidence>
<dbReference type="InterPro" id="IPR005835">
    <property type="entry name" value="NTP_transferase_dom"/>
</dbReference>
<dbReference type="Pfam" id="PF25087">
    <property type="entry name" value="GMPPB_C"/>
    <property type="match status" value="1"/>
</dbReference>
<keyword evidence="4" id="KW-0808">Transferase</keyword>
<dbReference type="InterPro" id="IPR056729">
    <property type="entry name" value="GMPPB_C"/>
</dbReference>
<dbReference type="InterPro" id="IPR050486">
    <property type="entry name" value="Mannose-1P_guanyltransferase"/>
</dbReference>
<feature type="domain" description="Nucleotidyl transferase" evidence="2">
    <location>
        <begin position="3"/>
        <end position="229"/>
    </location>
</feature>
<keyword evidence="4" id="KW-0548">Nucleotidyltransferase</keyword>
<dbReference type="RefSeq" id="WP_091838614.1">
    <property type="nucleotide sequence ID" value="NZ_FPAA01000012.1"/>
</dbReference>
<dbReference type="EMBL" id="FPAA01000012">
    <property type="protein sequence ID" value="SFS94443.1"/>
    <property type="molecule type" value="Genomic_DNA"/>
</dbReference>
<reference evidence="5" key="1">
    <citation type="submission" date="2016-10" db="EMBL/GenBank/DDBJ databases">
        <authorList>
            <person name="Varghese N."/>
            <person name="Submissions S."/>
        </authorList>
    </citation>
    <scope>NUCLEOTIDE SEQUENCE [LARGE SCALE GENOMIC DNA]</scope>
    <source>
        <strain evidence="5">DSM 45789</strain>
    </source>
</reference>
<evidence type="ECO:0000313" key="4">
    <source>
        <dbReference type="EMBL" id="SFS94443.1"/>
    </source>
</evidence>
<proteinExistence type="inferred from homology"/>
<accession>A0A1I6TYX6</accession>
<keyword evidence="5" id="KW-1185">Reference proteome</keyword>
<protein>
    <submittedName>
        <fullName evidence="4">Mannose-1-phosphate guanylyltransferase / phosphomannomutase</fullName>
    </submittedName>
</protein>
<dbReference type="InterPro" id="IPR011004">
    <property type="entry name" value="Trimer_LpxA-like_sf"/>
</dbReference>
<sequence>MKKAVIMAGGQGTRLRPLTNHLPKPMVPILSRPCLEYIIHYLMSYGITDIAMTVNYKSDQIKDYFGNGESLGVTITYFDEATPLGTAGGVKNCEYFLDEPFLVISCDNIATIDINKAIQFHQQKKGIATLILTQAEDPSLFGVVKTNDQGKIIQFIEKPKDPPLHLNAINTGIYILEPTILETIPPRQKIDFGKDVFPNLLQKGIPLYGYSSESYWRDIGSLKSYCQTQFDMLCQHHQFPTINKLFSTDHIMIDPSTEIHPTVEIEPPTYIGAHCKIGPHVRIRPHTILGDHVTISQDSILSNTIVWSHVNVGNNVHLDQCIVCHYTWIDDHTHIDRSIITNQCKHSPFT</sequence>
<organism evidence="4 5">
    <name type="scientific">Marininema halotolerans</name>
    <dbReference type="NCBI Taxonomy" id="1155944"/>
    <lineage>
        <taxon>Bacteria</taxon>
        <taxon>Bacillati</taxon>
        <taxon>Bacillota</taxon>
        <taxon>Bacilli</taxon>
        <taxon>Bacillales</taxon>
        <taxon>Thermoactinomycetaceae</taxon>
        <taxon>Marininema</taxon>
    </lineage>
</organism>
<dbReference type="CDD" id="cd04181">
    <property type="entry name" value="NTP_transferase"/>
    <property type="match status" value="1"/>
</dbReference>
<dbReference type="AlphaFoldDB" id="A0A1I6TYX6"/>
<evidence type="ECO:0000313" key="5">
    <source>
        <dbReference type="Proteomes" id="UP000198660"/>
    </source>
</evidence>
<dbReference type="Proteomes" id="UP000198660">
    <property type="component" value="Unassembled WGS sequence"/>
</dbReference>
<evidence type="ECO:0000259" key="3">
    <source>
        <dbReference type="Pfam" id="PF25087"/>
    </source>
</evidence>
<name>A0A1I6TYX6_9BACL</name>
<gene>
    <name evidence="4" type="ORF">SAMN05444972_11236</name>
</gene>
<feature type="domain" description="Mannose-1-phosphate guanyltransferase C-terminal" evidence="3">
    <location>
        <begin position="249"/>
        <end position="341"/>
    </location>
</feature>
<dbReference type="Gene3D" id="3.90.550.10">
    <property type="entry name" value="Spore Coat Polysaccharide Biosynthesis Protein SpsA, Chain A"/>
    <property type="match status" value="1"/>
</dbReference>